<evidence type="ECO:0000256" key="3">
    <source>
        <dbReference type="ARBA" id="ARBA00023163"/>
    </source>
</evidence>
<keyword evidence="3" id="KW-0804">Transcription</keyword>
<feature type="domain" description="HTH crp-type" evidence="5">
    <location>
        <begin position="160"/>
        <end position="224"/>
    </location>
</feature>
<evidence type="ECO:0000259" key="5">
    <source>
        <dbReference type="PROSITE" id="PS51063"/>
    </source>
</evidence>
<dbReference type="SUPFAM" id="SSF46785">
    <property type="entry name" value="Winged helix' DNA-binding domain"/>
    <property type="match status" value="1"/>
</dbReference>
<dbReference type="OrthoDB" id="6881322at2"/>
<dbReference type="InterPro" id="IPR014710">
    <property type="entry name" value="RmlC-like_jellyroll"/>
</dbReference>
<dbReference type="PROSITE" id="PS51063">
    <property type="entry name" value="HTH_CRP_2"/>
    <property type="match status" value="1"/>
</dbReference>
<dbReference type="Gene3D" id="2.60.120.10">
    <property type="entry name" value="Jelly Rolls"/>
    <property type="match status" value="1"/>
</dbReference>
<dbReference type="Proteomes" id="UP000247555">
    <property type="component" value="Unassembled WGS sequence"/>
</dbReference>
<evidence type="ECO:0000256" key="2">
    <source>
        <dbReference type="ARBA" id="ARBA00023125"/>
    </source>
</evidence>
<dbReference type="InterPro" id="IPR000595">
    <property type="entry name" value="cNMP-bd_dom"/>
</dbReference>
<dbReference type="PROSITE" id="PS50042">
    <property type="entry name" value="CNMP_BINDING_3"/>
    <property type="match status" value="1"/>
</dbReference>
<dbReference type="EMBL" id="QJKI01000017">
    <property type="protein sequence ID" value="PXX77444.1"/>
    <property type="molecule type" value="Genomic_DNA"/>
</dbReference>
<feature type="domain" description="Cyclic nucleotide-binding" evidence="4">
    <location>
        <begin position="26"/>
        <end position="118"/>
    </location>
</feature>
<dbReference type="RefSeq" id="WP_158281808.1">
    <property type="nucleotide sequence ID" value="NZ_QJKI01000017.1"/>
</dbReference>
<evidence type="ECO:0000259" key="4">
    <source>
        <dbReference type="PROSITE" id="PS50042"/>
    </source>
</evidence>
<dbReference type="InterPro" id="IPR012318">
    <property type="entry name" value="HTH_CRP"/>
</dbReference>
<dbReference type="GO" id="GO:0005829">
    <property type="term" value="C:cytosol"/>
    <property type="evidence" value="ECO:0007669"/>
    <property type="project" value="TreeGrafter"/>
</dbReference>
<protein>
    <submittedName>
        <fullName evidence="6">Crp/Fnr family transcriptional regulator</fullName>
    </submittedName>
</protein>
<dbReference type="SMART" id="SM00419">
    <property type="entry name" value="HTH_CRP"/>
    <property type="match status" value="1"/>
</dbReference>
<evidence type="ECO:0000313" key="6">
    <source>
        <dbReference type="EMBL" id="PXX77444.1"/>
    </source>
</evidence>
<name>A0A318KH14_9NEIS</name>
<dbReference type="GO" id="GO:0003677">
    <property type="term" value="F:DNA binding"/>
    <property type="evidence" value="ECO:0007669"/>
    <property type="project" value="UniProtKB-KW"/>
</dbReference>
<evidence type="ECO:0000256" key="1">
    <source>
        <dbReference type="ARBA" id="ARBA00023015"/>
    </source>
</evidence>
<comment type="caution">
    <text evidence="6">The sequence shown here is derived from an EMBL/GenBank/DDBJ whole genome shotgun (WGS) entry which is preliminary data.</text>
</comment>
<dbReference type="SMART" id="SM00100">
    <property type="entry name" value="cNMP"/>
    <property type="match status" value="1"/>
</dbReference>
<keyword evidence="1" id="KW-0805">Transcription regulation</keyword>
<organism evidence="6 7">
    <name type="scientific">Rivihabitans pingtungensis</name>
    <dbReference type="NCBI Taxonomy" id="1054498"/>
    <lineage>
        <taxon>Bacteria</taxon>
        <taxon>Pseudomonadati</taxon>
        <taxon>Pseudomonadota</taxon>
        <taxon>Betaproteobacteria</taxon>
        <taxon>Neisseriales</taxon>
        <taxon>Aquaspirillaceae</taxon>
        <taxon>Rivihabitans</taxon>
    </lineage>
</organism>
<sequence length="232" mass="24567">MPRSAADFCQNPDTSTAPTLLERDPWFAGLPERAQAGLRALGRPRLLPAGGCLFLRGDAADGLYGVLAGSVLIGASNALGKAALLSRLGAGQWFGELALFDHGPRSHDAWADEPCLLWHTPQRALLAWLDAEPAVWRDIGLLLAGKTRKLMNGLEQHTLLSSRARVAQRLLLLADGAPSLRLSQEALASAVGLSRQSCNAMLGQLAELGLIQLGRGVITVRDAAGLARESEG</sequence>
<evidence type="ECO:0000313" key="7">
    <source>
        <dbReference type="Proteomes" id="UP000247555"/>
    </source>
</evidence>
<dbReference type="Pfam" id="PF00027">
    <property type="entry name" value="cNMP_binding"/>
    <property type="match status" value="1"/>
</dbReference>
<dbReference type="InterPro" id="IPR050397">
    <property type="entry name" value="Env_Response_Regulators"/>
</dbReference>
<gene>
    <name evidence="6" type="ORF">DFR34_11749</name>
</gene>
<keyword evidence="7" id="KW-1185">Reference proteome</keyword>
<dbReference type="PANTHER" id="PTHR24567:SF74">
    <property type="entry name" value="HTH-TYPE TRANSCRIPTIONAL REGULATOR ARCR"/>
    <property type="match status" value="1"/>
</dbReference>
<dbReference type="InterPro" id="IPR018490">
    <property type="entry name" value="cNMP-bd_dom_sf"/>
</dbReference>
<dbReference type="PANTHER" id="PTHR24567">
    <property type="entry name" value="CRP FAMILY TRANSCRIPTIONAL REGULATORY PROTEIN"/>
    <property type="match status" value="1"/>
</dbReference>
<dbReference type="InterPro" id="IPR036390">
    <property type="entry name" value="WH_DNA-bd_sf"/>
</dbReference>
<proteinExistence type="predicted"/>
<accession>A0A318KH14</accession>
<dbReference type="SUPFAM" id="SSF51206">
    <property type="entry name" value="cAMP-binding domain-like"/>
    <property type="match status" value="1"/>
</dbReference>
<dbReference type="AlphaFoldDB" id="A0A318KH14"/>
<dbReference type="Pfam" id="PF13545">
    <property type="entry name" value="HTH_Crp_2"/>
    <property type="match status" value="1"/>
</dbReference>
<reference evidence="6 7" key="1">
    <citation type="submission" date="2018-05" db="EMBL/GenBank/DDBJ databases">
        <title>Genomic Encyclopedia of Type Strains, Phase IV (KMG-IV): sequencing the most valuable type-strain genomes for metagenomic binning, comparative biology and taxonomic classification.</title>
        <authorList>
            <person name="Goeker M."/>
        </authorList>
    </citation>
    <scope>NUCLEOTIDE SEQUENCE [LARGE SCALE GENOMIC DNA]</scope>
    <source>
        <strain evidence="6 7">DSM 29661</strain>
    </source>
</reference>
<dbReference type="CDD" id="cd00038">
    <property type="entry name" value="CAP_ED"/>
    <property type="match status" value="1"/>
</dbReference>
<dbReference type="InterPro" id="IPR036388">
    <property type="entry name" value="WH-like_DNA-bd_sf"/>
</dbReference>
<dbReference type="Gene3D" id="1.10.10.10">
    <property type="entry name" value="Winged helix-like DNA-binding domain superfamily/Winged helix DNA-binding domain"/>
    <property type="match status" value="1"/>
</dbReference>
<keyword evidence="2" id="KW-0238">DNA-binding</keyword>
<dbReference type="GO" id="GO:0003700">
    <property type="term" value="F:DNA-binding transcription factor activity"/>
    <property type="evidence" value="ECO:0007669"/>
    <property type="project" value="TreeGrafter"/>
</dbReference>